<keyword evidence="2" id="KW-1185">Reference proteome</keyword>
<proteinExistence type="predicted"/>
<accession>A0ACC1NVJ9</accession>
<sequence length="268" mass="28421">MGQADIFQGGPDAGGLQQYTILEERFSCKVPSDWANEEASTLPSNLSAAAIAFFSSSGSPLNVMNEAGGLGLPPPWTKEAATFGFPQKTILIIGAGAATGKFGVQLAKILGFGTIIAVAGPRNATELQKIGATHIIDRHAPNVVQKIRAIAEGNILYAYDTSNFDHSLALDVVSKDNGHVACLAATPPHGIPDSEKPHAKFVMGVSHLQPDLMSEFWERLPSYMRSRGIVPSAYKIIEGLDADAINAACDTILTGEEQIKVQVLHTAM</sequence>
<gene>
    <name evidence="1" type="ORF">NQ176_g1095</name>
</gene>
<protein>
    <submittedName>
        <fullName evidence="1">Uncharacterized protein</fullName>
    </submittedName>
</protein>
<dbReference type="EMBL" id="JANJQO010000053">
    <property type="protein sequence ID" value="KAJ2982891.1"/>
    <property type="molecule type" value="Genomic_DNA"/>
</dbReference>
<reference evidence="1" key="1">
    <citation type="submission" date="2022-08" db="EMBL/GenBank/DDBJ databases">
        <title>Genome Sequence of Lecanicillium fungicola.</title>
        <authorList>
            <person name="Buettner E."/>
        </authorList>
    </citation>
    <scope>NUCLEOTIDE SEQUENCE</scope>
    <source>
        <strain evidence="1">Babe33</strain>
    </source>
</reference>
<organism evidence="1 2">
    <name type="scientific">Zarea fungicola</name>
    <dbReference type="NCBI Taxonomy" id="93591"/>
    <lineage>
        <taxon>Eukaryota</taxon>
        <taxon>Fungi</taxon>
        <taxon>Dikarya</taxon>
        <taxon>Ascomycota</taxon>
        <taxon>Pezizomycotina</taxon>
        <taxon>Sordariomycetes</taxon>
        <taxon>Hypocreomycetidae</taxon>
        <taxon>Hypocreales</taxon>
        <taxon>Cordycipitaceae</taxon>
        <taxon>Zarea</taxon>
    </lineage>
</organism>
<dbReference type="Proteomes" id="UP001143910">
    <property type="component" value="Unassembled WGS sequence"/>
</dbReference>
<name>A0ACC1NVJ9_9HYPO</name>
<comment type="caution">
    <text evidence="1">The sequence shown here is derived from an EMBL/GenBank/DDBJ whole genome shotgun (WGS) entry which is preliminary data.</text>
</comment>
<evidence type="ECO:0000313" key="2">
    <source>
        <dbReference type="Proteomes" id="UP001143910"/>
    </source>
</evidence>
<evidence type="ECO:0000313" key="1">
    <source>
        <dbReference type="EMBL" id="KAJ2982891.1"/>
    </source>
</evidence>